<proteinExistence type="predicted"/>
<dbReference type="NCBIfam" id="TIGR03960">
    <property type="entry name" value="rSAM_fuse_unch"/>
    <property type="match status" value="1"/>
</dbReference>
<protein>
    <recommendedName>
        <fullName evidence="2">Radical SAM core domain-containing protein</fullName>
    </recommendedName>
</protein>
<dbReference type="AlphaFoldDB" id="E1YBW0"/>
<evidence type="ECO:0000256" key="1">
    <source>
        <dbReference type="SAM" id="MobiDB-lite"/>
    </source>
</evidence>
<dbReference type="SMART" id="SM00729">
    <property type="entry name" value="Elp3"/>
    <property type="match status" value="1"/>
</dbReference>
<dbReference type="CDD" id="cd01335">
    <property type="entry name" value="Radical_SAM"/>
    <property type="match status" value="1"/>
</dbReference>
<dbReference type="InterPro" id="IPR058240">
    <property type="entry name" value="rSAM_sf"/>
</dbReference>
<evidence type="ECO:0000313" key="3">
    <source>
        <dbReference type="EMBL" id="CBX28054.1"/>
    </source>
</evidence>
<dbReference type="Pfam" id="PF04055">
    <property type="entry name" value="Radical_SAM"/>
    <property type="match status" value="1"/>
</dbReference>
<dbReference type="InterPro" id="IPR045784">
    <property type="entry name" value="Radical_SAM_N2"/>
</dbReference>
<dbReference type="GO" id="GO:0003824">
    <property type="term" value="F:catalytic activity"/>
    <property type="evidence" value="ECO:0007669"/>
    <property type="project" value="InterPro"/>
</dbReference>
<evidence type="ECO:0000259" key="2">
    <source>
        <dbReference type="PROSITE" id="PS51918"/>
    </source>
</evidence>
<dbReference type="PROSITE" id="PS51918">
    <property type="entry name" value="RADICAL_SAM"/>
    <property type="match status" value="1"/>
</dbReference>
<reference evidence="3" key="1">
    <citation type="journal article" date="2011" name="Environ. Microbiol.">
        <title>Genomic insights into the metabolic potential of the polycyclic aromatic hydrocarbon degrading sulfate-reducing Deltaproteobacterium N47.</title>
        <authorList>
            <person name="Bergmann F."/>
            <person name="Selesi D."/>
            <person name="Weinmaier T."/>
            <person name="Tischler P."/>
            <person name="Rattei T."/>
            <person name="Meckenstock R.U."/>
        </authorList>
    </citation>
    <scope>NUCLEOTIDE SEQUENCE</scope>
</reference>
<feature type="domain" description="Radical SAM core" evidence="2">
    <location>
        <begin position="239"/>
        <end position="474"/>
    </location>
</feature>
<dbReference type="GO" id="GO:0051536">
    <property type="term" value="F:iron-sulfur cluster binding"/>
    <property type="evidence" value="ECO:0007669"/>
    <property type="project" value="InterPro"/>
</dbReference>
<dbReference type="Pfam" id="PF19864">
    <property type="entry name" value="Radical_SAM_N2"/>
    <property type="match status" value="1"/>
</dbReference>
<sequence length="574" mass="63781">MRLPANSMSGKQKRNKLPDTETGAVRKQWNDHIRIALVYPNTYKVGMSNLGFQTVYDILNGFDNILCERAFLPDDIISRILSIESSRSLLDFDIIAFSVSFESDFGNIISILKKAGLPVSASERGTPYPLVIAGGVACFINPEPVFEFIDCFVIGEAEAVLPNFLDHYKSGAEKKDNLLEIVKQVSGVYVPAFYETSYNKDGTLRSFYPIADVPEKIKYVYLKDISSVSTCSKIVSQNTTFDRSFLIEVSRGCPHGCRFCSAGFVYRPPRFRTLSSLEKTLDKGVAIADRIGFIGAAISDLPEIIALCSMAQIKGAQISFSSLRADALTGELAAALKKSGIKTATIAPDGGSQRIRNVINKGITEDQILSATEIIVDAGIPNIKLYFMIGLPTETMEDVEEIVILCKKIKKRFLDSSRKKQRIGHITISINPFIPKPFTPFQWAGMDDIASLKKKILHIKNGLKKEANVRIDFASPKKSYLQALISRGDRKMAGFLSLVESNSGNWLKTLKSSTINTDFYVYRKKSFDELLPWDFIDHGINKSYLEKEYQKALLFQTSAPCPMNSCKKCGVCIG</sequence>
<gene>
    <name evidence="3" type="ORF">N47_G33780</name>
</gene>
<dbReference type="InterPro" id="IPR007197">
    <property type="entry name" value="rSAM"/>
</dbReference>
<dbReference type="SFLD" id="SFLDG01082">
    <property type="entry name" value="B12-binding_domain_containing"/>
    <property type="match status" value="1"/>
</dbReference>
<accession>E1YBW0</accession>
<dbReference type="InterPro" id="IPR006638">
    <property type="entry name" value="Elp3/MiaA/NifB-like_rSAM"/>
</dbReference>
<dbReference type="EMBL" id="FR695868">
    <property type="protein sequence ID" value="CBX28054.1"/>
    <property type="molecule type" value="Genomic_DNA"/>
</dbReference>
<feature type="compositionally biased region" description="Polar residues" evidence="1">
    <location>
        <begin position="1"/>
        <end position="10"/>
    </location>
</feature>
<dbReference type="SUPFAM" id="SSF102114">
    <property type="entry name" value="Radical SAM enzymes"/>
    <property type="match status" value="1"/>
</dbReference>
<dbReference type="Gene3D" id="3.40.50.280">
    <property type="entry name" value="Cobalamin-binding domain"/>
    <property type="match status" value="1"/>
</dbReference>
<dbReference type="PANTHER" id="PTHR42731:SF5">
    <property type="entry name" value="RADICAL SAM DOMAIN PROTEIN"/>
    <property type="match status" value="1"/>
</dbReference>
<dbReference type="CDD" id="cd02065">
    <property type="entry name" value="B12-binding_like"/>
    <property type="match status" value="1"/>
</dbReference>
<name>E1YBW0_9BACT</name>
<feature type="region of interest" description="Disordered" evidence="1">
    <location>
        <begin position="1"/>
        <end position="23"/>
    </location>
</feature>
<organism evidence="3">
    <name type="scientific">uncultured Desulfobacterium sp</name>
    <dbReference type="NCBI Taxonomy" id="201089"/>
    <lineage>
        <taxon>Bacteria</taxon>
        <taxon>Pseudomonadati</taxon>
        <taxon>Thermodesulfobacteriota</taxon>
        <taxon>Desulfobacteria</taxon>
        <taxon>Desulfobacterales</taxon>
        <taxon>Desulfobacteriaceae</taxon>
        <taxon>Desulfobacterium</taxon>
        <taxon>environmental samples</taxon>
    </lineage>
</organism>
<dbReference type="SFLD" id="SFLDS00029">
    <property type="entry name" value="Radical_SAM"/>
    <property type="match status" value="1"/>
</dbReference>
<dbReference type="Gene3D" id="3.80.30.20">
    <property type="entry name" value="tm_1862 like domain"/>
    <property type="match status" value="1"/>
</dbReference>
<dbReference type="PANTHER" id="PTHR42731">
    <property type="entry name" value="SLL1084 PROTEIN"/>
    <property type="match status" value="1"/>
</dbReference>
<dbReference type="InterPro" id="IPR023862">
    <property type="entry name" value="CHP03960_rSAM"/>
</dbReference>
<dbReference type="InterPro" id="IPR023404">
    <property type="entry name" value="rSAM_horseshoe"/>
</dbReference>